<dbReference type="UniPathway" id="UPA00253">
    <property type="reaction ID" value="UER00332"/>
</dbReference>
<dbReference type="GO" id="GO:0009435">
    <property type="term" value="P:NAD+ biosynthetic process"/>
    <property type="evidence" value="ECO:0007669"/>
    <property type="project" value="UniProtKB-UniRule"/>
</dbReference>
<comment type="function">
    <text evidence="1 11">Catalyzes the reversible adenylation of nicotinate mononucleotide (NaMN) to nicotinic acid adenine dinucleotide (NaAD).</text>
</comment>
<evidence type="ECO:0000313" key="13">
    <source>
        <dbReference type="EMBL" id="AWB68288.1"/>
    </source>
</evidence>
<dbReference type="PANTHER" id="PTHR39321:SF3">
    <property type="entry name" value="PHOSPHOPANTETHEINE ADENYLYLTRANSFERASE"/>
    <property type="match status" value="1"/>
</dbReference>
<dbReference type="NCBIfam" id="TIGR00482">
    <property type="entry name" value="nicotinate (nicotinamide) nucleotide adenylyltransferase"/>
    <property type="match status" value="1"/>
</dbReference>
<dbReference type="KEGG" id="cate:C2869_18535"/>
<dbReference type="OrthoDB" id="5295945at2"/>
<evidence type="ECO:0000256" key="10">
    <source>
        <dbReference type="ARBA" id="ARBA00048721"/>
    </source>
</evidence>
<evidence type="ECO:0000256" key="11">
    <source>
        <dbReference type="HAMAP-Rule" id="MF_00244"/>
    </source>
</evidence>
<evidence type="ECO:0000259" key="12">
    <source>
        <dbReference type="Pfam" id="PF01467"/>
    </source>
</evidence>
<evidence type="ECO:0000313" key="14">
    <source>
        <dbReference type="Proteomes" id="UP000244441"/>
    </source>
</evidence>
<dbReference type="EC" id="2.7.7.18" evidence="11"/>
<keyword evidence="7 11" id="KW-0547">Nucleotide-binding</keyword>
<keyword evidence="8 11" id="KW-0067">ATP-binding</keyword>
<evidence type="ECO:0000256" key="6">
    <source>
        <dbReference type="ARBA" id="ARBA00022695"/>
    </source>
</evidence>
<keyword evidence="9 11" id="KW-0520">NAD</keyword>
<dbReference type="NCBIfam" id="NF000840">
    <property type="entry name" value="PRK00071.1-3"/>
    <property type="match status" value="1"/>
</dbReference>
<evidence type="ECO:0000256" key="3">
    <source>
        <dbReference type="ARBA" id="ARBA00009014"/>
    </source>
</evidence>
<keyword evidence="4 11" id="KW-0662">Pyridine nucleotide biosynthesis</keyword>
<accession>A0A2S0VVQ5</accession>
<evidence type="ECO:0000256" key="7">
    <source>
        <dbReference type="ARBA" id="ARBA00022741"/>
    </source>
</evidence>
<comment type="similarity">
    <text evidence="3 11">Belongs to the NadD family.</text>
</comment>
<protein>
    <recommendedName>
        <fullName evidence="11">Probable nicotinate-nucleotide adenylyltransferase</fullName>
        <ecNumber evidence="11">2.7.7.18</ecNumber>
    </recommendedName>
    <alternativeName>
        <fullName evidence="11">Deamido-NAD(+) diphosphorylase</fullName>
    </alternativeName>
    <alternativeName>
        <fullName evidence="11">Deamido-NAD(+) pyrophosphorylase</fullName>
    </alternativeName>
    <alternativeName>
        <fullName evidence="11">Nicotinate mononucleotide adenylyltransferase</fullName>
        <shortName evidence="11">NaMN adenylyltransferase</shortName>
    </alternativeName>
</protein>
<evidence type="ECO:0000256" key="5">
    <source>
        <dbReference type="ARBA" id="ARBA00022679"/>
    </source>
</evidence>
<dbReference type="Pfam" id="PF01467">
    <property type="entry name" value="CTP_transf_like"/>
    <property type="match status" value="1"/>
</dbReference>
<dbReference type="AlphaFoldDB" id="A0A2S0VVQ5"/>
<dbReference type="EMBL" id="CP026604">
    <property type="protein sequence ID" value="AWB68288.1"/>
    <property type="molecule type" value="Genomic_DNA"/>
</dbReference>
<evidence type="ECO:0000256" key="1">
    <source>
        <dbReference type="ARBA" id="ARBA00002324"/>
    </source>
</evidence>
<dbReference type="InterPro" id="IPR004821">
    <property type="entry name" value="Cyt_trans-like"/>
</dbReference>
<dbReference type="InterPro" id="IPR005248">
    <property type="entry name" value="NadD/NMNAT"/>
</dbReference>
<comment type="catalytic activity">
    <reaction evidence="10 11">
        <text>nicotinate beta-D-ribonucleotide + ATP + H(+) = deamido-NAD(+) + diphosphate</text>
        <dbReference type="Rhea" id="RHEA:22860"/>
        <dbReference type="ChEBI" id="CHEBI:15378"/>
        <dbReference type="ChEBI" id="CHEBI:30616"/>
        <dbReference type="ChEBI" id="CHEBI:33019"/>
        <dbReference type="ChEBI" id="CHEBI:57502"/>
        <dbReference type="ChEBI" id="CHEBI:58437"/>
        <dbReference type="EC" id="2.7.7.18"/>
    </reaction>
</comment>
<dbReference type="GO" id="GO:0004515">
    <property type="term" value="F:nicotinate-nucleotide adenylyltransferase activity"/>
    <property type="evidence" value="ECO:0007669"/>
    <property type="project" value="UniProtKB-UniRule"/>
</dbReference>
<keyword evidence="6 11" id="KW-0548">Nucleotidyltransferase</keyword>
<keyword evidence="5 11" id="KW-0808">Transferase</keyword>
<dbReference type="Gene3D" id="3.40.50.620">
    <property type="entry name" value="HUPs"/>
    <property type="match status" value="1"/>
</dbReference>
<dbReference type="GO" id="GO:0005524">
    <property type="term" value="F:ATP binding"/>
    <property type="evidence" value="ECO:0007669"/>
    <property type="project" value="UniProtKB-KW"/>
</dbReference>
<reference evidence="13 14" key="1">
    <citation type="submission" date="2018-01" db="EMBL/GenBank/DDBJ databases">
        <title>Genome sequence of a Cantenovulum-like bacteria.</title>
        <authorList>
            <person name="Tan W.R."/>
            <person name="Lau N.-S."/>
            <person name="Go F."/>
            <person name="Amirul A.-A.A."/>
        </authorList>
    </citation>
    <scope>NUCLEOTIDE SEQUENCE [LARGE SCALE GENOMIC DNA]</scope>
    <source>
        <strain evidence="13 14">CCB-QB4</strain>
    </source>
</reference>
<evidence type="ECO:0000256" key="8">
    <source>
        <dbReference type="ARBA" id="ARBA00022840"/>
    </source>
</evidence>
<feature type="domain" description="Cytidyltransferase-like" evidence="12">
    <location>
        <begin position="7"/>
        <end position="185"/>
    </location>
</feature>
<dbReference type="NCBIfam" id="NF000839">
    <property type="entry name" value="PRK00071.1-1"/>
    <property type="match status" value="1"/>
</dbReference>
<dbReference type="HAMAP" id="MF_00244">
    <property type="entry name" value="NaMN_adenylyltr"/>
    <property type="match status" value="1"/>
</dbReference>
<organism evidence="13 14">
    <name type="scientific">Saccharobesus litoralis</name>
    <dbReference type="NCBI Taxonomy" id="2172099"/>
    <lineage>
        <taxon>Bacteria</taxon>
        <taxon>Pseudomonadati</taxon>
        <taxon>Pseudomonadota</taxon>
        <taxon>Gammaproteobacteria</taxon>
        <taxon>Alteromonadales</taxon>
        <taxon>Alteromonadaceae</taxon>
        <taxon>Saccharobesus</taxon>
    </lineage>
</organism>
<dbReference type="CDD" id="cd02165">
    <property type="entry name" value="NMNAT"/>
    <property type="match status" value="1"/>
</dbReference>
<evidence type="ECO:0000256" key="9">
    <source>
        <dbReference type="ARBA" id="ARBA00023027"/>
    </source>
</evidence>
<proteinExistence type="inferred from homology"/>
<evidence type="ECO:0000256" key="2">
    <source>
        <dbReference type="ARBA" id="ARBA00005019"/>
    </source>
</evidence>
<gene>
    <name evidence="11" type="primary">nadD</name>
    <name evidence="13" type="ORF">C2869_18535</name>
</gene>
<name>A0A2S0VVQ5_9ALTE</name>
<dbReference type="RefSeq" id="WP_108604352.1">
    <property type="nucleotide sequence ID" value="NZ_CP026604.1"/>
</dbReference>
<sequence>MNKPTLLFGGTFDPIHNGHIQPILEIQEWLGADEIRLIPNRIPPHKARPETQDQHRVAMCQQVAAMYPQFVVDDIELTAPRISYSFDTFVELRQRYTTTPLCFVIGMDSLNSIHTWHRWQELLDYVHLVVAERGGYQTELHPDVQLWLAKNQTESYKCLENNLSGKILLVNSTKLKISSSYIRQRLSSGLDCRCLLPYAVHEYIEEHHLYLS</sequence>
<dbReference type="InterPro" id="IPR014729">
    <property type="entry name" value="Rossmann-like_a/b/a_fold"/>
</dbReference>
<dbReference type="Proteomes" id="UP000244441">
    <property type="component" value="Chromosome"/>
</dbReference>
<dbReference type="NCBIfam" id="TIGR00125">
    <property type="entry name" value="cyt_tran_rel"/>
    <property type="match status" value="1"/>
</dbReference>
<keyword evidence="14" id="KW-1185">Reference proteome</keyword>
<comment type="pathway">
    <text evidence="2 11">Cofactor biosynthesis; NAD(+) biosynthesis; deamido-NAD(+) from nicotinate D-ribonucleotide: step 1/1.</text>
</comment>
<dbReference type="PANTHER" id="PTHR39321">
    <property type="entry name" value="NICOTINATE-NUCLEOTIDE ADENYLYLTRANSFERASE-RELATED"/>
    <property type="match status" value="1"/>
</dbReference>
<dbReference type="SUPFAM" id="SSF52374">
    <property type="entry name" value="Nucleotidylyl transferase"/>
    <property type="match status" value="1"/>
</dbReference>
<evidence type="ECO:0000256" key="4">
    <source>
        <dbReference type="ARBA" id="ARBA00022642"/>
    </source>
</evidence>